<reference evidence="1 2" key="1">
    <citation type="journal article" date="2022" name="Nat. Plants">
        <title>Genomes of leafy and leafless Platanthera orchids illuminate the evolution of mycoheterotrophy.</title>
        <authorList>
            <person name="Li M.H."/>
            <person name="Liu K.W."/>
            <person name="Li Z."/>
            <person name="Lu H.C."/>
            <person name="Ye Q.L."/>
            <person name="Zhang D."/>
            <person name="Wang J.Y."/>
            <person name="Li Y.F."/>
            <person name="Zhong Z.M."/>
            <person name="Liu X."/>
            <person name="Yu X."/>
            <person name="Liu D.K."/>
            <person name="Tu X.D."/>
            <person name="Liu B."/>
            <person name="Hao Y."/>
            <person name="Liao X.Y."/>
            <person name="Jiang Y.T."/>
            <person name="Sun W.H."/>
            <person name="Chen J."/>
            <person name="Chen Y.Q."/>
            <person name="Ai Y."/>
            <person name="Zhai J.W."/>
            <person name="Wu S.S."/>
            <person name="Zhou Z."/>
            <person name="Hsiao Y.Y."/>
            <person name="Wu W.L."/>
            <person name="Chen Y.Y."/>
            <person name="Lin Y.F."/>
            <person name="Hsu J.L."/>
            <person name="Li C.Y."/>
            <person name="Wang Z.W."/>
            <person name="Zhao X."/>
            <person name="Zhong W.Y."/>
            <person name="Ma X.K."/>
            <person name="Ma L."/>
            <person name="Huang J."/>
            <person name="Chen G.Z."/>
            <person name="Huang M.Z."/>
            <person name="Huang L."/>
            <person name="Peng D.H."/>
            <person name="Luo Y.B."/>
            <person name="Zou S.Q."/>
            <person name="Chen S.P."/>
            <person name="Lan S."/>
            <person name="Tsai W.C."/>
            <person name="Van de Peer Y."/>
            <person name="Liu Z.J."/>
        </authorList>
    </citation>
    <scope>NUCLEOTIDE SEQUENCE [LARGE SCALE GENOMIC DNA]</scope>
    <source>
        <strain evidence="1">Lor287</strain>
    </source>
</reference>
<gene>
    <name evidence="1" type="ORF">KSP39_PZI019129</name>
</gene>
<evidence type="ECO:0000313" key="2">
    <source>
        <dbReference type="Proteomes" id="UP001418222"/>
    </source>
</evidence>
<organism evidence="1 2">
    <name type="scientific">Platanthera zijinensis</name>
    <dbReference type="NCBI Taxonomy" id="2320716"/>
    <lineage>
        <taxon>Eukaryota</taxon>
        <taxon>Viridiplantae</taxon>
        <taxon>Streptophyta</taxon>
        <taxon>Embryophyta</taxon>
        <taxon>Tracheophyta</taxon>
        <taxon>Spermatophyta</taxon>
        <taxon>Magnoliopsida</taxon>
        <taxon>Liliopsida</taxon>
        <taxon>Asparagales</taxon>
        <taxon>Orchidaceae</taxon>
        <taxon>Orchidoideae</taxon>
        <taxon>Orchideae</taxon>
        <taxon>Orchidinae</taxon>
        <taxon>Platanthera</taxon>
    </lineage>
</organism>
<accession>A0AAP0FYM0</accession>
<sequence>MLSMEQHWKRHHRKTLWFPTDRGLKIISVNLETNPLISNLWICCITIMKSLSGSDRIDAPFVWCTIGLRRIITGWRSTGSDRILIHHWVEKIDYFDQQKGIARQEGRRMELCSMVSHVPCLGEKTDSFNWQSKKAKEVVQQGTLDCRRKMARKSHFTAGEARTLLNLIAALTGEGMSAFHFDFAGNGSTPLLSRTLGKNFEVMTLPSQEVYTRFGAFSTWYQRNRSSACGLAFLPASSPSFCRLLASFPSTRLILVCGSIRSGCGLPSLIRIASAGCPLYFRFSSHPPRFHPPQVSYSHLLL</sequence>
<proteinExistence type="predicted"/>
<dbReference type="EMBL" id="JBBWWQ010000017">
    <property type="protein sequence ID" value="KAK8924219.1"/>
    <property type="molecule type" value="Genomic_DNA"/>
</dbReference>
<evidence type="ECO:0000313" key="1">
    <source>
        <dbReference type="EMBL" id="KAK8924219.1"/>
    </source>
</evidence>
<name>A0AAP0FYM0_9ASPA</name>
<keyword evidence="2" id="KW-1185">Reference proteome</keyword>
<dbReference type="Proteomes" id="UP001418222">
    <property type="component" value="Unassembled WGS sequence"/>
</dbReference>
<dbReference type="AlphaFoldDB" id="A0AAP0FYM0"/>
<protein>
    <submittedName>
        <fullName evidence="1">Uncharacterized protein</fullName>
    </submittedName>
</protein>
<comment type="caution">
    <text evidence="1">The sequence shown here is derived from an EMBL/GenBank/DDBJ whole genome shotgun (WGS) entry which is preliminary data.</text>
</comment>